<evidence type="ECO:0000256" key="6">
    <source>
        <dbReference type="SAM" id="Phobius"/>
    </source>
</evidence>
<dbReference type="AlphaFoldDB" id="H8GQB0"/>
<evidence type="ECO:0000256" key="2">
    <source>
        <dbReference type="ARBA" id="ARBA00022475"/>
    </source>
</evidence>
<evidence type="ECO:0000256" key="5">
    <source>
        <dbReference type="ARBA" id="ARBA00023136"/>
    </source>
</evidence>
<evidence type="ECO:0000256" key="3">
    <source>
        <dbReference type="ARBA" id="ARBA00022692"/>
    </source>
</evidence>
<dbReference type="eggNOG" id="COG2244">
    <property type="taxonomic scope" value="Bacteria"/>
</dbReference>
<feature type="transmembrane region" description="Helical" evidence="6">
    <location>
        <begin position="230"/>
        <end position="249"/>
    </location>
</feature>
<evidence type="ECO:0000313" key="7">
    <source>
        <dbReference type="EMBL" id="EIC28569.1"/>
    </source>
</evidence>
<gene>
    <name evidence="7" type="ORF">Metal_0735</name>
</gene>
<keyword evidence="2" id="KW-1003">Cell membrane</keyword>
<feature type="transmembrane region" description="Helical" evidence="6">
    <location>
        <begin position="79"/>
        <end position="99"/>
    </location>
</feature>
<organism evidence="7 8">
    <name type="scientific">Methylomicrobium album BG8</name>
    <dbReference type="NCBI Taxonomy" id="686340"/>
    <lineage>
        <taxon>Bacteria</taxon>
        <taxon>Pseudomonadati</taxon>
        <taxon>Pseudomonadota</taxon>
        <taxon>Gammaproteobacteria</taxon>
        <taxon>Methylococcales</taxon>
        <taxon>Methylococcaceae</taxon>
        <taxon>Methylomicrobium</taxon>
    </lineage>
</organism>
<proteinExistence type="predicted"/>
<evidence type="ECO:0000256" key="1">
    <source>
        <dbReference type="ARBA" id="ARBA00004651"/>
    </source>
</evidence>
<sequence length="506" mass="57405">MSIIKKLASQTAIYGLSSIFGRFLNYLLVPLYTYHFSAAEYGVVSEFYAYAGFFAVLLVFGFETGYFRFRDKNDPQRDSAYSTALWFVLGANLVFLLLIRLVRTPLSEALHYAHHPEYVEWFAIILGLDAIASIPFARLRAENKAFRFAGIKILEILVTVGLSLFFIAYCPPLYAKNEQVWFAPIYDPGIGLGYVFIANLAASGVKFVLLTPQLKGLIWGFDRVLFRKMVGYSLPMVVIGFAGIVNEMLDRALLKYLLPHDPLMNMRMLGIYSACYKLSILMSLFIQAFRYAAEPFFFAYADKSDARRVYADVMKYFVIFCMAIFLLVTLYIDFFQYFIGREFRAGLGVTPILLLANLFLGIYVNLSIWYKLTDRTLMGAFVSLGGALITIGLNLWWIPHYGYVGSAWATLACYAAMAVVSYLLGRRYYPVAYDLKRIAFYIAFGLGLYFAREPLLTYGYRSWQAGTLLMGSYLLSAALFEFRGLFHFRKKLPAGDSGKSLGPGRK</sequence>
<feature type="transmembrane region" description="Helical" evidence="6">
    <location>
        <begin position="352"/>
        <end position="370"/>
    </location>
</feature>
<dbReference type="Proteomes" id="UP000005090">
    <property type="component" value="Chromosome"/>
</dbReference>
<dbReference type="Pfam" id="PF13440">
    <property type="entry name" value="Polysacc_synt_3"/>
    <property type="match status" value="1"/>
</dbReference>
<dbReference type="GO" id="GO:0005886">
    <property type="term" value="C:plasma membrane"/>
    <property type="evidence" value="ECO:0007669"/>
    <property type="project" value="UniProtKB-SubCell"/>
</dbReference>
<dbReference type="PANTHER" id="PTHR30250">
    <property type="entry name" value="PST FAMILY PREDICTED COLANIC ACID TRANSPORTER"/>
    <property type="match status" value="1"/>
</dbReference>
<dbReference type="EMBL" id="CM001475">
    <property type="protein sequence ID" value="EIC28569.1"/>
    <property type="molecule type" value="Genomic_DNA"/>
</dbReference>
<comment type="subcellular location">
    <subcellularLocation>
        <location evidence="1">Cell membrane</location>
        <topology evidence="1">Multi-pass membrane protein</topology>
    </subcellularLocation>
</comment>
<feature type="transmembrane region" description="Helical" evidence="6">
    <location>
        <begin position="47"/>
        <end position="67"/>
    </location>
</feature>
<feature type="transmembrane region" description="Helical" evidence="6">
    <location>
        <begin position="119"/>
        <end position="137"/>
    </location>
</feature>
<feature type="transmembrane region" description="Helical" evidence="6">
    <location>
        <begin position="463"/>
        <end position="482"/>
    </location>
</feature>
<protein>
    <submittedName>
        <fullName evidence="7">Membrane protein involved in the export of O-antigen and teichoic acid</fullName>
    </submittedName>
</protein>
<dbReference type="HOGENOM" id="CLU_022017_7_2_6"/>
<keyword evidence="5 6" id="KW-0472">Membrane</keyword>
<feature type="transmembrane region" description="Helical" evidence="6">
    <location>
        <begin position="403"/>
        <end position="423"/>
    </location>
</feature>
<evidence type="ECO:0000313" key="8">
    <source>
        <dbReference type="Proteomes" id="UP000005090"/>
    </source>
</evidence>
<feature type="transmembrane region" description="Helical" evidence="6">
    <location>
        <begin position="269"/>
        <end position="292"/>
    </location>
</feature>
<feature type="transmembrane region" description="Helical" evidence="6">
    <location>
        <begin position="377"/>
        <end position="397"/>
    </location>
</feature>
<keyword evidence="8" id="KW-1185">Reference proteome</keyword>
<feature type="transmembrane region" description="Helical" evidence="6">
    <location>
        <begin position="12"/>
        <end position="35"/>
    </location>
</feature>
<evidence type="ECO:0000256" key="4">
    <source>
        <dbReference type="ARBA" id="ARBA00022989"/>
    </source>
</evidence>
<feature type="transmembrane region" description="Helical" evidence="6">
    <location>
        <begin position="189"/>
        <end position="209"/>
    </location>
</feature>
<keyword evidence="4 6" id="KW-1133">Transmembrane helix</keyword>
<dbReference type="PANTHER" id="PTHR30250:SF11">
    <property type="entry name" value="O-ANTIGEN TRANSPORTER-RELATED"/>
    <property type="match status" value="1"/>
</dbReference>
<accession>H8GQB0</accession>
<feature type="transmembrane region" description="Helical" evidence="6">
    <location>
        <begin position="435"/>
        <end position="451"/>
    </location>
</feature>
<feature type="transmembrane region" description="Helical" evidence="6">
    <location>
        <begin position="149"/>
        <end position="169"/>
    </location>
</feature>
<dbReference type="InterPro" id="IPR050833">
    <property type="entry name" value="Poly_Biosynth_Transport"/>
</dbReference>
<reference evidence="7 8" key="1">
    <citation type="journal article" date="2013" name="Genome Announc.">
        <title>Genome Sequence of the Obligate Gammaproteobacterial Methanotroph Methylomicrobium album Strain BG8.</title>
        <authorList>
            <person name="Kits K.D."/>
            <person name="Kalyuzhnaya M.G."/>
            <person name="Klotz M.G."/>
            <person name="Jetten M.S."/>
            <person name="Op den Camp H.J."/>
            <person name="Vuilleumier S."/>
            <person name="Bringel F."/>
            <person name="Dispirito A.A."/>
            <person name="Murrell J.C."/>
            <person name="Bruce D."/>
            <person name="Cheng J.F."/>
            <person name="Copeland A."/>
            <person name="Goodwin L."/>
            <person name="Hauser L."/>
            <person name="Lajus A."/>
            <person name="Land M.L."/>
            <person name="Lapidus A."/>
            <person name="Lucas S."/>
            <person name="Medigue C."/>
            <person name="Pitluck S."/>
            <person name="Woyke T."/>
            <person name="Zeytun A."/>
            <person name="Stein L.Y."/>
        </authorList>
    </citation>
    <scope>NUCLEOTIDE SEQUENCE [LARGE SCALE GENOMIC DNA]</scope>
    <source>
        <strain evidence="7 8">BG8</strain>
    </source>
</reference>
<name>H8GQB0_METAL</name>
<feature type="transmembrane region" description="Helical" evidence="6">
    <location>
        <begin position="313"/>
        <end position="332"/>
    </location>
</feature>
<dbReference type="STRING" id="686340.Metal_0735"/>
<keyword evidence="3 6" id="KW-0812">Transmembrane</keyword>
<dbReference type="RefSeq" id="WP_005369717.1">
    <property type="nucleotide sequence ID" value="NZ_CM001475.1"/>
</dbReference>